<evidence type="ECO:0000256" key="3">
    <source>
        <dbReference type="ARBA" id="ARBA00022679"/>
    </source>
</evidence>
<name>A0A449A4G0_9BACT</name>
<dbReference type="GO" id="GO:0006396">
    <property type="term" value="P:RNA processing"/>
    <property type="evidence" value="ECO:0007669"/>
    <property type="project" value="InterPro"/>
</dbReference>
<dbReference type="EC" id="2.1.1.-" evidence="6"/>
<dbReference type="GO" id="GO:0003723">
    <property type="term" value="F:RNA binding"/>
    <property type="evidence" value="ECO:0007669"/>
    <property type="project" value="InterPro"/>
</dbReference>
<sequence>MIISSLNNPKIIELAKLKQKKYRDQNNLFLIEGWKIIDQAIKKKLVIEIYSSDLNFKSNDVKVIYVKQNVLNKLSTVASGDLKQIALCKKMNFNEDLMSKVVALDNIQNPNNLGSIIRNAIAFNFDTIIVQGADIYNEKVIRSSKGAIFNINIINVNDLSTFLSKIKNNFFILGTDLKKESIELEKLKLKDKKNIIIVFGNEGHGISKEVSRLIDQNIYIKINFESLNIAVANAIILYFLKD</sequence>
<reference evidence="6 7" key="1">
    <citation type="submission" date="2019-01" db="EMBL/GenBank/DDBJ databases">
        <authorList>
            <consortium name="Pathogen Informatics"/>
        </authorList>
    </citation>
    <scope>NUCLEOTIDE SEQUENCE [LARGE SCALE GENOMIC DNA]</scope>
    <source>
        <strain evidence="6 7">NCTC10166</strain>
    </source>
</reference>
<evidence type="ECO:0000313" key="7">
    <source>
        <dbReference type="Proteomes" id="UP000289440"/>
    </source>
</evidence>
<dbReference type="PANTHER" id="PTHR43191">
    <property type="entry name" value="RRNA METHYLTRANSFERASE 3"/>
    <property type="match status" value="1"/>
</dbReference>
<organism evidence="6 7">
    <name type="scientific">Mesomycoplasma neurolyticum</name>
    <dbReference type="NCBI Taxonomy" id="2120"/>
    <lineage>
        <taxon>Bacteria</taxon>
        <taxon>Bacillati</taxon>
        <taxon>Mycoplasmatota</taxon>
        <taxon>Mycoplasmoidales</taxon>
        <taxon>Metamycoplasmataceae</taxon>
        <taxon>Mesomycoplasma</taxon>
    </lineage>
</organism>
<feature type="domain" description="tRNA/rRNA methyltransferase SpoU type" evidence="4">
    <location>
        <begin position="101"/>
        <end position="238"/>
    </location>
</feature>
<dbReference type="InterPro" id="IPR053888">
    <property type="entry name" value="MRM3-like_sub_bind"/>
</dbReference>
<dbReference type="SUPFAM" id="SSF75217">
    <property type="entry name" value="alpha/beta knot"/>
    <property type="match status" value="1"/>
</dbReference>
<evidence type="ECO:0000313" key="6">
    <source>
        <dbReference type="EMBL" id="VEU59127.1"/>
    </source>
</evidence>
<dbReference type="GO" id="GO:0008173">
    <property type="term" value="F:RNA methyltransferase activity"/>
    <property type="evidence" value="ECO:0007669"/>
    <property type="project" value="InterPro"/>
</dbReference>
<accession>A0A449A4G0</accession>
<dbReference type="Proteomes" id="UP000289440">
    <property type="component" value="Chromosome"/>
</dbReference>
<dbReference type="AlphaFoldDB" id="A0A449A4G0"/>
<evidence type="ECO:0000256" key="2">
    <source>
        <dbReference type="ARBA" id="ARBA00022603"/>
    </source>
</evidence>
<dbReference type="InterPro" id="IPR029028">
    <property type="entry name" value="Alpha/beta_knot_MTases"/>
</dbReference>
<proteinExistence type="inferred from homology"/>
<feature type="domain" description="MRM3-like substrate binding" evidence="5">
    <location>
        <begin position="8"/>
        <end position="76"/>
    </location>
</feature>
<dbReference type="Pfam" id="PF22435">
    <property type="entry name" value="MRM3-like_sub_bind"/>
    <property type="match status" value="1"/>
</dbReference>
<keyword evidence="7" id="KW-1185">Reference proteome</keyword>
<dbReference type="SUPFAM" id="SSF55315">
    <property type="entry name" value="L30e-like"/>
    <property type="match status" value="1"/>
</dbReference>
<dbReference type="PANTHER" id="PTHR43191:SF2">
    <property type="entry name" value="RRNA METHYLTRANSFERASE 3, MITOCHONDRIAL"/>
    <property type="match status" value="1"/>
</dbReference>
<dbReference type="KEGG" id="mnu:NCTC10166_00082"/>
<dbReference type="OrthoDB" id="9794400at2"/>
<dbReference type="GO" id="GO:0032259">
    <property type="term" value="P:methylation"/>
    <property type="evidence" value="ECO:0007669"/>
    <property type="project" value="UniProtKB-KW"/>
</dbReference>
<evidence type="ECO:0000259" key="4">
    <source>
        <dbReference type="Pfam" id="PF00588"/>
    </source>
</evidence>
<dbReference type="InterPro" id="IPR029026">
    <property type="entry name" value="tRNA_m1G_MTases_N"/>
</dbReference>
<dbReference type="InterPro" id="IPR001537">
    <property type="entry name" value="SpoU_MeTrfase"/>
</dbReference>
<dbReference type="Pfam" id="PF00588">
    <property type="entry name" value="SpoU_methylase"/>
    <property type="match status" value="1"/>
</dbReference>
<dbReference type="Gene3D" id="3.40.1280.10">
    <property type="match status" value="1"/>
</dbReference>
<keyword evidence="2 6" id="KW-0489">Methyltransferase</keyword>
<keyword evidence="3 6" id="KW-0808">Transferase</keyword>
<dbReference type="EMBL" id="LR214951">
    <property type="protein sequence ID" value="VEU59127.1"/>
    <property type="molecule type" value="Genomic_DNA"/>
</dbReference>
<dbReference type="CDD" id="cd18095">
    <property type="entry name" value="SpoU-like_rRNA-MTase"/>
    <property type="match status" value="1"/>
</dbReference>
<protein>
    <submittedName>
        <fullName evidence="6">tRNA/rRNA methyltransferase</fullName>
        <ecNumber evidence="6">2.1.1.-</ecNumber>
    </submittedName>
</protein>
<dbReference type="InterPro" id="IPR051259">
    <property type="entry name" value="rRNA_Methyltransferase"/>
</dbReference>
<evidence type="ECO:0000256" key="1">
    <source>
        <dbReference type="ARBA" id="ARBA00007228"/>
    </source>
</evidence>
<dbReference type="RefSeq" id="WP_129719517.1">
    <property type="nucleotide sequence ID" value="NZ_LR214951.1"/>
</dbReference>
<evidence type="ECO:0000259" key="5">
    <source>
        <dbReference type="Pfam" id="PF22435"/>
    </source>
</evidence>
<gene>
    <name evidence="6" type="primary">MCYN0825</name>
    <name evidence="6" type="ORF">NCTC10166_00082</name>
</gene>
<comment type="similarity">
    <text evidence="1">Belongs to the class IV-like SAM-binding methyltransferase superfamily. RNA methyltransferase TrmH family.</text>
</comment>
<dbReference type="InterPro" id="IPR029064">
    <property type="entry name" value="Ribosomal_eL30-like_sf"/>
</dbReference>
<dbReference type="Gene3D" id="3.30.1330.30">
    <property type="match status" value="1"/>
</dbReference>